<keyword evidence="2" id="KW-1185">Reference proteome</keyword>
<dbReference type="Proteomes" id="UP000789405">
    <property type="component" value="Unassembled WGS sequence"/>
</dbReference>
<dbReference type="EMBL" id="CAJVPY010037656">
    <property type="protein sequence ID" value="CAG8803177.1"/>
    <property type="molecule type" value="Genomic_DNA"/>
</dbReference>
<protein>
    <submittedName>
        <fullName evidence="1">24034_t:CDS:1</fullName>
    </submittedName>
</protein>
<dbReference type="OrthoDB" id="10440249at2759"/>
<name>A0A9N9JZ25_9GLOM</name>
<feature type="non-terminal residue" evidence="1">
    <location>
        <position position="53"/>
    </location>
</feature>
<evidence type="ECO:0000313" key="2">
    <source>
        <dbReference type="Proteomes" id="UP000789405"/>
    </source>
</evidence>
<accession>A0A9N9JZ25</accession>
<feature type="non-terminal residue" evidence="1">
    <location>
        <position position="1"/>
    </location>
</feature>
<proteinExistence type="predicted"/>
<gene>
    <name evidence="1" type="ORF">DERYTH_LOCUS23839</name>
</gene>
<evidence type="ECO:0000313" key="1">
    <source>
        <dbReference type="EMBL" id="CAG8803177.1"/>
    </source>
</evidence>
<organism evidence="1 2">
    <name type="scientific">Dentiscutata erythropus</name>
    <dbReference type="NCBI Taxonomy" id="1348616"/>
    <lineage>
        <taxon>Eukaryota</taxon>
        <taxon>Fungi</taxon>
        <taxon>Fungi incertae sedis</taxon>
        <taxon>Mucoromycota</taxon>
        <taxon>Glomeromycotina</taxon>
        <taxon>Glomeromycetes</taxon>
        <taxon>Diversisporales</taxon>
        <taxon>Gigasporaceae</taxon>
        <taxon>Dentiscutata</taxon>
    </lineage>
</organism>
<reference evidence="1" key="1">
    <citation type="submission" date="2021-06" db="EMBL/GenBank/DDBJ databases">
        <authorList>
            <person name="Kallberg Y."/>
            <person name="Tangrot J."/>
            <person name="Rosling A."/>
        </authorList>
    </citation>
    <scope>NUCLEOTIDE SEQUENCE</scope>
    <source>
        <strain evidence="1">MA453B</strain>
    </source>
</reference>
<dbReference type="AlphaFoldDB" id="A0A9N9JZ25"/>
<comment type="caution">
    <text evidence="1">The sequence shown here is derived from an EMBL/GenBank/DDBJ whole genome shotgun (WGS) entry which is preliminary data.</text>
</comment>
<sequence length="53" mass="5778">KFGGIVSDGAANMKLAKNLVNKKYPHILPVRSGELLRELQHEFSITSGGIQTL</sequence>